<evidence type="ECO:0000313" key="4">
    <source>
        <dbReference type="Proteomes" id="UP001058381"/>
    </source>
</evidence>
<dbReference type="EMBL" id="CP096142">
    <property type="protein sequence ID" value="UXA63731.1"/>
    <property type="molecule type" value="Genomic_DNA"/>
</dbReference>
<name>A0A9Q9MK54_9XANT</name>
<proteinExistence type="predicted"/>
<dbReference type="AlphaFoldDB" id="A0A9Q9MK54"/>
<reference evidence="3" key="1">
    <citation type="submission" date="2022-04" db="EMBL/GenBank/DDBJ databases">
        <title>Xanthomonas prunicola pv. tritici, a pathogen causing a previously unreported foliar disease of wheat.</title>
        <authorList>
            <person name="Clavijo F."/>
            <person name="Curland R.D."/>
            <person name="Dill-Macky R."/>
            <person name="Pereyra S."/>
            <person name="Roman-Reyna V."/>
            <person name="Siri M.I."/>
        </authorList>
    </citation>
    <scope>NUCLEOTIDE SEQUENCE</scope>
    <source>
        <strain evidence="3">CIX249</strain>
    </source>
</reference>
<feature type="domain" description="DUF6680" evidence="2">
    <location>
        <begin position="9"/>
        <end position="184"/>
    </location>
</feature>
<accession>A0A9Q9MK54</accession>
<dbReference type="Proteomes" id="UP001058381">
    <property type="component" value="Chromosome"/>
</dbReference>
<keyword evidence="1" id="KW-0472">Membrane</keyword>
<organism evidence="3 4">
    <name type="scientific">Xanthomonas prunicola</name>
    <dbReference type="NCBI Taxonomy" id="2053930"/>
    <lineage>
        <taxon>Bacteria</taxon>
        <taxon>Pseudomonadati</taxon>
        <taxon>Pseudomonadota</taxon>
        <taxon>Gammaproteobacteria</taxon>
        <taxon>Lysobacterales</taxon>
        <taxon>Lysobacteraceae</taxon>
        <taxon>Xanthomonas</taxon>
    </lineage>
</organism>
<dbReference type="Pfam" id="PF20385">
    <property type="entry name" value="DUF6680"/>
    <property type="match status" value="1"/>
</dbReference>
<evidence type="ECO:0000256" key="1">
    <source>
        <dbReference type="SAM" id="Phobius"/>
    </source>
</evidence>
<dbReference type="GeneID" id="75152076"/>
<evidence type="ECO:0000313" key="3">
    <source>
        <dbReference type="EMBL" id="UXA63731.1"/>
    </source>
</evidence>
<feature type="transmembrane region" description="Helical" evidence="1">
    <location>
        <begin position="12"/>
        <end position="32"/>
    </location>
</feature>
<dbReference type="RefSeq" id="WP_144080894.1">
    <property type="nucleotide sequence ID" value="NZ_CP096138.1"/>
</dbReference>
<evidence type="ECO:0000259" key="2">
    <source>
        <dbReference type="Pfam" id="PF20385"/>
    </source>
</evidence>
<protein>
    <recommendedName>
        <fullName evidence="2">DUF6680 domain-containing protein</fullName>
    </recommendedName>
</protein>
<dbReference type="InterPro" id="IPR046502">
    <property type="entry name" value="DUF6680"/>
</dbReference>
<gene>
    <name evidence="3" type="ORF">M0D43_11945</name>
</gene>
<keyword evidence="1" id="KW-1133">Transmembrane helix</keyword>
<keyword evidence="1" id="KW-0812">Transmembrane</keyword>
<sequence length="189" mass="21543">MASPATVTISDGLIILATLLGPIVAVRVQKWIELLRETRQRKLWVFHTLMATRASRLSSDHVQALNMIDLAFYGDRIFGFHKRTKKEQCVLDAWREYLDHLNTRIDNEPAQQWVSRGHELFVNVLYAIAVEVGLVFDRVQLKKGVYSPSAHGRVEDEQERVRQLAISVLSGEQSLTMKIENMPSDKDGS</sequence>